<evidence type="ECO:0000313" key="2">
    <source>
        <dbReference type="Proteomes" id="UP000004995"/>
    </source>
</evidence>
<dbReference type="Proteomes" id="UP000004995">
    <property type="component" value="Unassembled WGS sequence"/>
</dbReference>
<dbReference type="HOGENOM" id="CLU_3208520_0_0_1"/>
<proteinExistence type="predicted"/>
<accession>K4A3U4</accession>
<dbReference type="Gramene" id="KQL22796">
    <property type="protein sequence ID" value="KQL22796"/>
    <property type="gene ID" value="SETIT_033547mg"/>
</dbReference>
<keyword evidence="2" id="KW-1185">Reference proteome</keyword>
<organism evidence="1 2">
    <name type="scientific">Setaria italica</name>
    <name type="common">Foxtail millet</name>
    <name type="synonym">Panicum italicum</name>
    <dbReference type="NCBI Taxonomy" id="4555"/>
    <lineage>
        <taxon>Eukaryota</taxon>
        <taxon>Viridiplantae</taxon>
        <taxon>Streptophyta</taxon>
        <taxon>Embryophyta</taxon>
        <taxon>Tracheophyta</taxon>
        <taxon>Spermatophyta</taxon>
        <taxon>Magnoliopsida</taxon>
        <taxon>Liliopsida</taxon>
        <taxon>Poales</taxon>
        <taxon>Poaceae</taxon>
        <taxon>PACMAD clade</taxon>
        <taxon>Panicoideae</taxon>
        <taxon>Panicodae</taxon>
        <taxon>Paniceae</taxon>
        <taxon>Cenchrinae</taxon>
        <taxon>Setaria</taxon>
    </lineage>
</organism>
<protein>
    <submittedName>
        <fullName evidence="1">Uncharacterized protein</fullName>
    </submittedName>
</protein>
<name>K4A3U4_SETIT</name>
<sequence>MGVDSTDLPAAQEYQNFFRQNKQGRTWISDRQRKINMKVHISFRN</sequence>
<dbReference type="InParanoid" id="K4A3U4"/>
<reference evidence="1" key="2">
    <citation type="submission" date="2018-08" db="UniProtKB">
        <authorList>
            <consortium name="EnsemblPlants"/>
        </authorList>
    </citation>
    <scope>IDENTIFICATION</scope>
    <source>
        <strain evidence="1">Yugu1</strain>
    </source>
</reference>
<evidence type="ECO:0000313" key="1">
    <source>
        <dbReference type="EnsemblPlants" id="KQL22796"/>
    </source>
</evidence>
<dbReference type="AlphaFoldDB" id="K4A3U4"/>
<dbReference type="EnsemblPlants" id="KQL22796">
    <property type="protein sequence ID" value="KQL22796"/>
    <property type="gene ID" value="SETIT_033547mg"/>
</dbReference>
<dbReference type="EMBL" id="AGNK02000721">
    <property type="status" value="NOT_ANNOTATED_CDS"/>
    <property type="molecule type" value="Genomic_DNA"/>
</dbReference>
<reference evidence="2" key="1">
    <citation type="journal article" date="2012" name="Nat. Biotechnol.">
        <title>Reference genome sequence of the model plant Setaria.</title>
        <authorList>
            <person name="Bennetzen J.L."/>
            <person name="Schmutz J."/>
            <person name="Wang H."/>
            <person name="Percifield R."/>
            <person name="Hawkins J."/>
            <person name="Pontaroli A.C."/>
            <person name="Estep M."/>
            <person name="Feng L."/>
            <person name="Vaughn J.N."/>
            <person name="Grimwood J."/>
            <person name="Jenkins J."/>
            <person name="Barry K."/>
            <person name="Lindquist E."/>
            <person name="Hellsten U."/>
            <person name="Deshpande S."/>
            <person name="Wang X."/>
            <person name="Wu X."/>
            <person name="Mitros T."/>
            <person name="Triplett J."/>
            <person name="Yang X."/>
            <person name="Ye C.Y."/>
            <person name="Mauro-Herrera M."/>
            <person name="Wang L."/>
            <person name="Li P."/>
            <person name="Sharma M."/>
            <person name="Sharma R."/>
            <person name="Ronald P.C."/>
            <person name="Panaud O."/>
            <person name="Kellogg E.A."/>
            <person name="Brutnell T.P."/>
            <person name="Doust A.N."/>
            <person name="Tuskan G.A."/>
            <person name="Rokhsar D."/>
            <person name="Devos K.M."/>
        </authorList>
    </citation>
    <scope>NUCLEOTIDE SEQUENCE [LARGE SCALE GENOMIC DNA]</scope>
    <source>
        <strain evidence="2">cv. Yugu1</strain>
    </source>
</reference>